<name>A0A544VRX3_9MYCO</name>
<dbReference type="Proteomes" id="UP000315759">
    <property type="component" value="Unassembled WGS sequence"/>
</dbReference>
<dbReference type="GO" id="GO:0009306">
    <property type="term" value="P:protein secretion"/>
    <property type="evidence" value="ECO:0007669"/>
    <property type="project" value="InterPro"/>
</dbReference>
<dbReference type="EMBL" id="VIFX01000062">
    <property type="protein sequence ID" value="TQR82727.1"/>
    <property type="molecule type" value="Genomic_DNA"/>
</dbReference>
<evidence type="ECO:0000313" key="1">
    <source>
        <dbReference type="EMBL" id="TQR82727.1"/>
    </source>
</evidence>
<dbReference type="RefSeq" id="WP_142555723.1">
    <property type="nucleotide sequence ID" value="NZ_VIFX01000062.1"/>
</dbReference>
<evidence type="ECO:0000313" key="2">
    <source>
        <dbReference type="Proteomes" id="UP000315759"/>
    </source>
</evidence>
<comment type="caution">
    <text evidence="1">The sequence shown here is derived from an EMBL/GenBank/DDBJ whole genome shotgun (WGS) entry which is preliminary data.</text>
</comment>
<sequence>MGEIESAHVDVGAVLGVAGRCDAIADVVDGLARGRLGHLVFDGALAGRDHVARGDAVRRAVDDVVDQTHAWARAMREIAAALRASADRYVDVDARGAARLG</sequence>
<reference evidence="1 2" key="1">
    <citation type="submission" date="2018-10" db="EMBL/GenBank/DDBJ databases">
        <title>Draft genome of Mycobacterium hodleri strain B.</title>
        <authorList>
            <person name="Amande T.J."/>
            <person name="Mcgenity T.J."/>
        </authorList>
    </citation>
    <scope>NUCLEOTIDE SEQUENCE [LARGE SCALE GENOMIC DNA]</scope>
    <source>
        <strain evidence="1 2">B</strain>
    </source>
</reference>
<accession>A0A544VRX3</accession>
<dbReference type="AlphaFoldDB" id="A0A544VRX3"/>
<dbReference type="InterPro" id="IPR022536">
    <property type="entry name" value="EspC"/>
</dbReference>
<gene>
    <name evidence="1" type="ORF">D8S82_30760</name>
</gene>
<dbReference type="Pfam" id="PF10824">
    <property type="entry name" value="T7SS_ESX_EspC"/>
    <property type="match status" value="1"/>
</dbReference>
<organism evidence="1 2">
    <name type="scientific">Mycolicibacterium hodleri</name>
    <dbReference type="NCBI Taxonomy" id="49897"/>
    <lineage>
        <taxon>Bacteria</taxon>
        <taxon>Bacillati</taxon>
        <taxon>Actinomycetota</taxon>
        <taxon>Actinomycetes</taxon>
        <taxon>Mycobacteriales</taxon>
        <taxon>Mycobacteriaceae</taxon>
        <taxon>Mycolicibacterium</taxon>
    </lineage>
</organism>
<protein>
    <submittedName>
        <fullName evidence="1">ESX-1 secretion-associated protein</fullName>
    </submittedName>
</protein>
<proteinExistence type="predicted"/>
<keyword evidence="2" id="KW-1185">Reference proteome</keyword>